<gene>
    <name evidence="7" type="ordered locus">Rcas_2116</name>
</gene>
<dbReference type="PANTHER" id="PTHR32196:SF72">
    <property type="entry name" value="RIBOSE IMPORT PERMEASE PROTEIN RBSC"/>
    <property type="match status" value="1"/>
</dbReference>
<keyword evidence="4 6" id="KW-1133">Transmembrane helix</keyword>
<dbReference type="EC" id="3.6.3.17" evidence="7"/>
<feature type="transmembrane region" description="Helical" evidence="6">
    <location>
        <begin position="111"/>
        <end position="133"/>
    </location>
</feature>
<dbReference type="InterPro" id="IPR001851">
    <property type="entry name" value="ABC_transp_permease"/>
</dbReference>
<feature type="transmembrane region" description="Helical" evidence="6">
    <location>
        <begin position="309"/>
        <end position="328"/>
    </location>
</feature>
<dbReference type="eggNOG" id="COG1172">
    <property type="taxonomic scope" value="Bacteria"/>
</dbReference>
<keyword evidence="5 6" id="KW-0472">Membrane</keyword>
<organism evidence="7 8">
    <name type="scientific">Roseiflexus castenholzii (strain DSM 13941 / HLO8)</name>
    <dbReference type="NCBI Taxonomy" id="383372"/>
    <lineage>
        <taxon>Bacteria</taxon>
        <taxon>Bacillati</taxon>
        <taxon>Chloroflexota</taxon>
        <taxon>Chloroflexia</taxon>
        <taxon>Chloroflexales</taxon>
        <taxon>Roseiflexineae</taxon>
        <taxon>Roseiflexaceae</taxon>
        <taxon>Roseiflexus</taxon>
    </lineage>
</organism>
<comment type="subcellular location">
    <subcellularLocation>
        <location evidence="1">Cell membrane</location>
        <topology evidence="1">Multi-pass membrane protein</topology>
    </subcellularLocation>
</comment>
<dbReference type="Proteomes" id="UP000000263">
    <property type="component" value="Chromosome"/>
</dbReference>
<feature type="transmembrane region" description="Helical" evidence="6">
    <location>
        <begin position="140"/>
        <end position="158"/>
    </location>
</feature>
<feature type="transmembrane region" description="Helical" evidence="6">
    <location>
        <begin position="228"/>
        <end position="248"/>
    </location>
</feature>
<dbReference type="CDD" id="cd06579">
    <property type="entry name" value="TM_PBP1_transp_AraH_like"/>
    <property type="match status" value="1"/>
</dbReference>
<evidence type="ECO:0000256" key="6">
    <source>
        <dbReference type="SAM" id="Phobius"/>
    </source>
</evidence>
<reference evidence="7 8" key="1">
    <citation type="submission" date="2007-08" db="EMBL/GenBank/DDBJ databases">
        <title>Complete sequence of Roseiflexus castenholzii DSM 13941.</title>
        <authorList>
            <consortium name="US DOE Joint Genome Institute"/>
            <person name="Copeland A."/>
            <person name="Lucas S."/>
            <person name="Lapidus A."/>
            <person name="Barry K."/>
            <person name="Glavina del Rio T."/>
            <person name="Dalin E."/>
            <person name="Tice H."/>
            <person name="Pitluck S."/>
            <person name="Thompson L.S."/>
            <person name="Brettin T."/>
            <person name="Bruce D."/>
            <person name="Detter J.C."/>
            <person name="Han C."/>
            <person name="Tapia R."/>
            <person name="Schmutz J."/>
            <person name="Larimer F."/>
            <person name="Land M."/>
            <person name="Hauser L."/>
            <person name="Kyrpides N."/>
            <person name="Mikhailova N."/>
            <person name="Bryant D.A."/>
            <person name="Hanada S."/>
            <person name="Tsukatani Y."/>
            <person name="Richardson P."/>
        </authorList>
    </citation>
    <scope>NUCLEOTIDE SEQUENCE [LARGE SCALE GENOMIC DNA]</scope>
    <source>
        <strain evidence="8">DSM 13941 / HLO8</strain>
    </source>
</reference>
<feature type="transmembrane region" description="Helical" evidence="6">
    <location>
        <begin position="178"/>
        <end position="199"/>
    </location>
</feature>
<dbReference type="GO" id="GO:0005886">
    <property type="term" value="C:plasma membrane"/>
    <property type="evidence" value="ECO:0007669"/>
    <property type="project" value="UniProtKB-SubCell"/>
</dbReference>
<dbReference type="GO" id="GO:0022857">
    <property type="term" value="F:transmembrane transporter activity"/>
    <property type="evidence" value="ECO:0007669"/>
    <property type="project" value="InterPro"/>
</dbReference>
<evidence type="ECO:0000256" key="5">
    <source>
        <dbReference type="ARBA" id="ARBA00023136"/>
    </source>
</evidence>
<feature type="transmembrane region" description="Helical" evidence="6">
    <location>
        <begin position="65"/>
        <end position="91"/>
    </location>
</feature>
<feature type="transmembrane region" description="Helical" evidence="6">
    <location>
        <begin position="260"/>
        <end position="277"/>
    </location>
</feature>
<dbReference type="STRING" id="383372.Rcas_2116"/>
<dbReference type="OrthoDB" id="9797838at2"/>
<proteinExistence type="predicted"/>
<keyword evidence="2" id="KW-1003">Cell membrane</keyword>
<dbReference type="KEGG" id="rca:Rcas_2116"/>
<dbReference type="GO" id="GO:0016787">
    <property type="term" value="F:hydrolase activity"/>
    <property type="evidence" value="ECO:0007669"/>
    <property type="project" value="UniProtKB-KW"/>
</dbReference>
<keyword evidence="3 6" id="KW-0812">Transmembrane</keyword>
<dbReference type="Pfam" id="PF02653">
    <property type="entry name" value="BPD_transp_2"/>
    <property type="match status" value="1"/>
</dbReference>
<dbReference type="RefSeq" id="WP_012120625.1">
    <property type="nucleotide sequence ID" value="NC_009767.1"/>
</dbReference>
<protein>
    <submittedName>
        <fullName evidence="7">Monosaccharide-transporting ATPase</fullName>
        <ecNumber evidence="7">3.6.3.17</ecNumber>
    </submittedName>
</protein>
<evidence type="ECO:0000313" key="7">
    <source>
        <dbReference type="EMBL" id="ABU58201.1"/>
    </source>
</evidence>
<accession>A7NL31</accession>
<name>A7NL31_ROSCS</name>
<evidence type="ECO:0000313" key="8">
    <source>
        <dbReference type="Proteomes" id="UP000000263"/>
    </source>
</evidence>
<dbReference type="PANTHER" id="PTHR32196">
    <property type="entry name" value="ABC TRANSPORTER PERMEASE PROTEIN YPHD-RELATED-RELATED"/>
    <property type="match status" value="1"/>
</dbReference>
<dbReference type="AlphaFoldDB" id="A7NL31"/>
<keyword evidence="7" id="KW-0378">Hydrolase</keyword>
<dbReference type="EMBL" id="CP000804">
    <property type="protein sequence ID" value="ABU58201.1"/>
    <property type="molecule type" value="Genomic_DNA"/>
</dbReference>
<evidence type="ECO:0000256" key="4">
    <source>
        <dbReference type="ARBA" id="ARBA00022989"/>
    </source>
</evidence>
<sequence>MSNSQADSKAQRRGAWNSVGSSVFSAFRRSDASVVLAVLFLFALFSLSNPSFLTSFNLFNISRTAALFVFIALGQAIVIVAGGMNLSLGAIGGLTVVVAGWCMDTMGWSPWVGVSLALLTGMLCGMFNGFIVVKMRLNSFVVTLASLFIFTGLIQGISQGFPYSNIPKEFTILGRGDFIGIPYLLLLALVVLMVMEYVFKFRIVGRHLLATGGNPEAARLSGIRTDRVIFLSHTLSGLFAAIAGLLWVSRMGSAQPSTGADWLIISFAVAIIGGTALNGGAFSALGILASALLLTLIRNGLIMLNVNVYFEQTFLGLIVLLAVSIESIRQALNKHTNRSP</sequence>
<evidence type="ECO:0000256" key="3">
    <source>
        <dbReference type="ARBA" id="ARBA00022692"/>
    </source>
</evidence>
<dbReference type="HOGENOM" id="CLU_028880_0_2_0"/>
<evidence type="ECO:0000256" key="2">
    <source>
        <dbReference type="ARBA" id="ARBA00022475"/>
    </source>
</evidence>
<feature type="transmembrane region" description="Helical" evidence="6">
    <location>
        <begin position="32"/>
        <end position="53"/>
    </location>
</feature>
<evidence type="ECO:0000256" key="1">
    <source>
        <dbReference type="ARBA" id="ARBA00004651"/>
    </source>
</evidence>
<keyword evidence="8" id="KW-1185">Reference proteome</keyword>